<evidence type="ECO:0000256" key="2">
    <source>
        <dbReference type="ARBA" id="ARBA00004752"/>
    </source>
</evidence>
<evidence type="ECO:0000256" key="15">
    <source>
        <dbReference type="RuleBase" id="RU004016"/>
    </source>
</evidence>
<dbReference type="GO" id="GO:0006508">
    <property type="term" value="P:proteolysis"/>
    <property type="evidence" value="ECO:0007669"/>
    <property type="project" value="UniProtKB-KW"/>
</dbReference>
<dbReference type="InterPro" id="IPR012907">
    <property type="entry name" value="Peptidase_S11_C"/>
</dbReference>
<comment type="similarity">
    <text evidence="3 15">Belongs to the peptidase S11 family.</text>
</comment>
<dbReference type="GO" id="GO:0009002">
    <property type="term" value="F:serine-type D-Ala-D-Ala carboxypeptidase activity"/>
    <property type="evidence" value="ECO:0007669"/>
    <property type="project" value="UniProtKB-EC"/>
</dbReference>
<evidence type="ECO:0000256" key="4">
    <source>
        <dbReference type="ARBA" id="ARBA00012448"/>
    </source>
</evidence>
<dbReference type="AlphaFoldDB" id="A0A1Y1SEG4"/>
<keyword evidence="7 16" id="KW-0732">Signal</keyword>
<accession>A0A1Y1SEG4</accession>
<evidence type="ECO:0000256" key="12">
    <source>
        <dbReference type="ARBA" id="ARBA00034000"/>
    </source>
</evidence>
<evidence type="ECO:0000256" key="13">
    <source>
        <dbReference type="PIRSR" id="PIRSR618044-1"/>
    </source>
</evidence>
<feature type="binding site" evidence="14">
    <location>
        <position position="230"/>
    </location>
    <ligand>
        <name>substrate</name>
    </ligand>
</feature>
<keyword evidence="8" id="KW-0378">Hydrolase</keyword>
<dbReference type="InterPro" id="IPR037167">
    <property type="entry name" value="Peptidase_S11_C_sf"/>
</dbReference>
<evidence type="ECO:0000256" key="14">
    <source>
        <dbReference type="PIRSR" id="PIRSR618044-2"/>
    </source>
</evidence>
<dbReference type="GO" id="GO:0071555">
    <property type="term" value="P:cell wall organization"/>
    <property type="evidence" value="ECO:0007669"/>
    <property type="project" value="UniProtKB-KW"/>
</dbReference>
<dbReference type="STRING" id="1317117.ATO7_09967"/>
<evidence type="ECO:0000256" key="8">
    <source>
        <dbReference type="ARBA" id="ARBA00022801"/>
    </source>
</evidence>
<feature type="active site" evidence="13">
    <location>
        <position position="128"/>
    </location>
</feature>
<evidence type="ECO:0000256" key="7">
    <source>
        <dbReference type="ARBA" id="ARBA00022729"/>
    </source>
</evidence>
<evidence type="ECO:0000256" key="9">
    <source>
        <dbReference type="ARBA" id="ARBA00022960"/>
    </source>
</evidence>
<protein>
    <recommendedName>
        <fullName evidence="4">serine-type D-Ala-D-Ala carboxypeptidase</fullName>
        <ecNumber evidence="4">3.4.16.4</ecNumber>
    </recommendedName>
</protein>
<sequence length="387" mass="42647">MTYRLPLFALFTALTLTFALPAAEAQQRPRMPTPEAPQIDASSYILVDFNSGQVIADKNADEQVDPASITKLMTAYIVFSELRAGNVGLDDLVTVSKKAWQAEGSRMFIEVNDQVRVEDLIRGMIIQSGNDASIALAEHLAGGENTFATWMNQHAERLGMHQTHYENATGLTGPAHKSSARDIATLVAALIEEFPEYYRLYSEREFTYAGITQSNRNRLLWRDNSVDGVKTGYTKAAGYCLASSAERDGMRLISVVLGTPSMRAREQASESLLNYGFRFFESVQVATQNEAVANAKIWKSSAENVQLGPSQTTFVTVPRGRADDISLKPQLDQRLIAPVTAGQQLGALNISLDDEKLASVPLVALQAMPLGSLWQRLRDEVLLFVKR</sequence>
<dbReference type="PANTHER" id="PTHR21581:SF6">
    <property type="entry name" value="TRAFFICKING PROTEIN PARTICLE COMPLEX SUBUNIT 12"/>
    <property type="match status" value="1"/>
</dbReference>
<dbReference type="Proteomes" id="UP000192342">
    <property type="component" value="Unassembled WGS sequence"/>
</dbReference>
<keyword evidence="9" id="KW-0133">Cell shape</keyword>
<dbReference type="GO" id="GO:0009252">
    <property type="term" value="P:peptidoglycan biosynthetic process"/>
    <property type="evidence" value="ECO:0007669"/>
    <property type="project" value="UniProtKB-UniPathway"/>
</dbReference>
<keyword evidence="10" id="KW-0573">Peptidoglycan synthesis</keyword>
<feature type="active site" description="Proton acceptor" evidence="13">
    <location>
        <position position="71"/>
    </location>
</feature>
<dbReference type="SMART" id="SM00936">
    <property type="entry name" value="PBP5_C"/>
    <property type="match status" value="1"/>
</dbReference>
<keyword evidence="6" id="KW-0645">Protease</keyword>
<evidence type="ECO:0000256" key="3">
    <source>
        <dbReference type="ARBA" id="ARBA00007164"/>
    </source>
</evidence>
<proteinExistence type="inferred from homology"/>
<dbReference type="InterPro" id="IPR018044">
    <property type="entry name" value="Peptidase_S11"/>
</dbReference>
<evidence type="ECO:0000256" key="1">
    <source>
        <dbReference type="ARBA" id="ARBA00003217"/>
    </source>
</evidence>
<dbReference type="PRINTS" id="PR00725">
    <property type="entry name" value="DADACBPTASE1"/>
</dbReference>
<feature type="domain" description="Peptidase S11 D-Ala-D-Ala carboxypeptidase A C-terminal" evidence="17">
    <location>
        <begin position="280"/>
        <end position="370"/>
    </location>
</feature>
<dbReference type="GO" id="GO:0008360">
    <property type="term" value="P:regulation of cell shape"/>
    <property type="evidence" value="ECO:0007669"/>
    <property type="project" value="UniProtKB-KW"/>
</dbReference>
<comment type="caution">
    <text evidence="18">The sequence shown here is derived from an EMBL/GenBank/DDBJ whole genome shotgun (WGS) entry which is preliminary data.</text>
</comment>
<dbReference type="PANTHER" id="PTHR21581">
    <property type="entry name" value="D-ALANYL-D-ALANINE CARBOXYPEPTIDASE"/>
    <property type="match status" value="1"/>
</dbReference>
<feature type="active site" description="Acyl-ester intermediate" evidence="13">
    <location>
        <position position="68"/>
    </location>
</feature>
<dbReference type="SUPFAM" id="SSF69189">
    <property type="entry name" value="Penicillin-binding protein associated domain"/>
    <property type="match status" value="1"/>
</dbReference>
<dbReference type="EC" id="3.4.16.4" evidence="4"/>
<organism evidence="18 19">
    <name type="scientific">Oceanococcus atlanticus</name>
    <dbReference type="NCBI Taxonomy" id="1317117"/>
    <lineage>
        <taxon>Bacteria</taxon>
        <taxon>Pseudomonadati</taxon>
        <taxon>Pseudomonadota</taxon>
        <taxon>Gammaproteobacteria</taxon>
        <taxon>Chromatiales</taxon>
        <taxon>Oceanococcaceae</taxon>
        <taxon>Oceanococcus</taxon>
    </lineage>
</organism>
<evidence type="ECO:0000256" key="11">
    <source>
        <dbReference type="ARBA" id="ARBA00023316"/>
    </source>
</evidence>
<dbReference type="Pfam" id="PF07943">
    <property type="entry name" value="PBP5_C"/>
    <property type="match status" value="1"/>
</dbReference>
<comment type="pathway">
    <text evidence="2">Cell wall biogenesis; peptidoglycan biosynthesis.</text>
</comment>
<dbReference type="InterPro" id="IPR015956">
    <property type="entry name" value="Peniciliin-bd_prot_C_sf"/>
</dbReference>
<dbReference type="OrthoDB" id="9795979at2"/>
<comment type="function">
    <text evidence="1">Removes C-terminal D-alanyl residues from sugar-peptide cell wall precursors.</text>
</comment>
<dbReference type="Pfam" id="PF00768">
    <property type="entry name" value="Peptidase_S11"/>
    <property type="match status" value="1"/>
</dbReference>
<dbReference type="EMBL" id="AQQV01000002">
    <property type="protein sequence ID" value="ORE87359.1"/>
    <property type="molecule type" value="Genomic_DNA"/>
</dbReference>
<evidence type="ECO:0000259" key="17">
    <source>
        <dbReference type="SMART" id="SM00936"/>
    </source>
</evidence>
<evidence type="ECO:0000256" key="5">
    <source>
        <dbReference type="ARBA" id="ARBA00022645"/>
    </source>
</evidence>
<evidence type="ECO:0000313" key="19">
    <source>
        <dbReference type="Proteomes" id="UP000192342"/>
    </source>
</evidence>
<evidence type="ECO:0000313" key="18">
    <source>
        <dbReference type="EMBL" id="ORE87359.1"/>
    </source>
</evidence>
<dbReference type="SUPFAM" id="SSF56601">
    <property type="entry name" value="beta-lactamase/transpeptidase-like"/>
    <property type="match status" value="1"/>
</dbReference>
<dbReference type="RefSeq" id="WP_083561601.1">
    <property type="nucleotide sequence ID" value="NZ_AQQV01000002.1"/>
</dbReference>
<keyword evidence="11" id="KW-0961">Cell wall biogenesis/degradation</keyword>
<comment type="catalytic activity">
    <reaction evidence="12">
        <text>Preferential cleavage: (Ac)2-L-Lys-D-Ala-|-D-Ala. Also transpeptidation of peptidyl-alanyl moieties that are N-acyl substituents of D-alanine.</text>
        <dbReference type="EC" id="3.4.16.4"/>
    </reaction>
</comment>
<keyword evidence="5" id="KW-0121">Carboxypeptidase</keyword>
<feature type="chain" id="PRO_5012305006" description="serine-type D-Ala-D-Ala carboxypeptidase" evidence="16">
    <location>
        <begin position="23"/>
        <end position="387"/>
    </location>
</feature>
<keyword evidence="19" id="KW-1185">Reference proteome</keyword>
<dbReference type="Gene3D" id="3.40.710.10">
    <property type="entry name" value="DD-peptidase/beta-lactamase superfamily"/>
    <property type="match status" value="1"/>
</dbReference>
<evidence type="ECO:0000256" key="16">
    <source>
        <dbReference type="SAM" id="SignalP"/>
    </source>
</evidence>
<name>A0A1Y1SEG4_9GAMM</name>
<dbReference type="InterPro" id="IPR012338">
    <property type="entry name" value="Beta-lactam/transpept-like"/>
</dbReference>
<dbReference type="InterPro" id="IPR001967">
    <property type="entry name" value="Peptidase_S11_N"/>
</dbReference>
<gene>
    <name evidence="18" type="ORF">ATO7_09967</name>
</gene>
<reference evidence="18 19" key="1">
    <citation type="submission" date="2013-04" db="EMBL/GenBank/DDBJ databases">
        <title>Oceanococcus atlanticus 22II-S10r2 Genome Sequencing.</title>
        <authorList>
            <person name="Lai Q."/>
            <person name="Li G."/>
            <person name="Shao Z."/>
        </authorList>
    </citation>
    <scope>NUCLEOTIDE SEQUENCE [LARGE SCALE GENOMIC DNA]</scope>
    <source>
        <strain evidence="18 19">22II-S10r2</strain>
    </source>
</reference>
<evidence type="ECO:0000256" key="10">
    <source>
        <dbReference type="ARBA" id="ARBA00022984"/>
    </source>
</evidence>
<feature type="signal peptide" evidence="16">
    <location>
        <begin position="1"/>
        <end position="22"/>
    </location>
</feature>
<dbReference type="UniPathway" id="UPA00219"/>
<dbReference type="Gene3D" id="2.60.410.10">
    <property type="entry name" value="D-Ala-D-Ala carboxypeptidase, C-terminal domain"/>
    <property type="match status" value="1"/>
</dbReference>
<evidence type="ECO:0000256" key="6">
    <source>
        <dbReference type="ARBA" id="ARBA00022670"/>
    </source>
</evidence>